<keyword evidence="3" id="KW-1185">Reference proteome</keyword>
<sequence length="97" mass="10462" precursor="true">MKLYLPVVAALAFATATALAAEPTPAEGEVRRINPAGQEITLKHGEIKNLDMPPMTMVFKVTDPTQLAKLKAGDKVRFTADQINGTYTVLSIEPVKP</sequence>
<dbReference type="Gene3D" id="2.40.50.320">
    <property type="entry name" value="Copper binding periplasmic protein CusF"/>
    <property type="match status" value="1"/>
</dbReference>
<evidence type="ECO:0000256" key="1">
    <source>
        <dbReference type="SAM" id="SignalP"/>
    </source>
</evidence>
<keyword evidence="1" id="KW-0732">Signal</keyword>
<dbReference type="AlphaFoldDB" id="A0A1L1PG76"/>
<dbReference type="RefSeq" id="WP_009516860.1">
    <property type="nucleotide sequence ID" value="NZ_CCAE010000023.1"/>
</dbReference>
<dbReference type="Proteomes" id="UP000028878">
    <property type="component" value="Unassembled WGS sequence"/>
</dbReference>
<dbReference type="Pfam" id="PF11604">
    <property type="entry name" value="CusF_Ec"/>
    <property type="match status" value="1"/>
</dbReference>
<evidence type="ECO:0000313" key="2">
    <source>
        <dbReference type="EMBL" id="CDN88450.1"/>
    </source>
</evidence>
<dbReference type="InterPro" id="IPR021647">
    <property type="entry name" value="CusF_Ec"/>
</dbReference>
<name>A0A1L1PG76_HYDIT</name>
<reference evidence="3" key="2">
    <citation type="submission" date="2014-11" db="EMBL/GenBank/DDBJ databases">
        <title>Draft genome sequence of Hydrogenophaga intermedia S1.</title>
        <authorList>
            <person name="Gan H.M."/>
            <person name="Chew T.H."/>
            <person name="Stolz A."/>
        </authorList>
    </citation>
    <scope>NUCLEOTIDE SEQUENCE [LARGE SCALE GENOMIC DNA]</scope>
    <source>
        <strain evidence="3">S1</strain>
    </source>
</reference>
<protein>
    <submittedName>
        <fullName evidence="2">Blue (Type 1) copper domain protein</fullName>
    </submittedName>
</protein>
<evidence type="ECO:0000313" key="3">
    <source>
        <dbReference type="Proteomes" id="UP000028878"/>
    </source>
</evidence>
<dbReference type="EMBL" id="CCAE010000023">
    <property type="protein sequence ID" value="CDN88450.1"/>
    <property type="molecule type" value="Genomic_DNA"/>
</dbReference>
<feature type="signal peptide" evidence="1">
    <location>
        <begin position="1"/>
        <end position="20"/>
    </location>
</feature>
<organism evidence="2 3">
    <name type="scientific">Hydrogenophaga intermedia</name>
    <dbReference type="NCBI Taxonomy" id="65786"/>
    <lineage>
        <taxon>Bacteria</taxon>
        <taxon>Pseudomonadati</taxon>
        <taxon>Pseudomonadota</taxon>
        <taxon>Betaproteobacteria</taxon>
        <taxon>Burkholderiales</taxon>
        <taxon>Comamonadaceae</taxon>
        <taxon>Hydrogenophaga</taxon>
    </lineage>
</organism>
<reference evidence="3" key="1">
    <citation type="submission" date="2014-02" db="EMBL/GenBank/DDBJ databases">
        <authorList>
            <person name="Gan H."/>
        </authorList>
    </citation>
    <scope>NUCLEOTIDE SEQUENCE [LARGE SCALE GENOMIC DNA]</scope>
    <source>
        <strain evidence="3">S1</strain>
    </source>
</reference>
<dbReference type="InterPro" id="IPR042230">
    <property type="entry name" value="CusF_sf"/>
</dbReference>
<feature type="chain" id="PRO_5009681410" evidence="1">
    <location>
        <begin position="21"/>
        <end position="97"/>
    </location>
</feature>
<proteinExistence type="predicted"/>
<accession>A0A1L1PG76</accession>
<gene>
    <name evidence="2" type="ORF">BN948_02884</name>
</gene>